<dbReference type="Pfam" id="PF13460">
    <property type="entry name" value="NAD_binding_10"/>
    <property type="match status" value="1"/>
</dbReference>
<dbReference type="AlphaFoldDB" id="A0A5C8HNB0"/>
<feature type="domain" description="NAD(P)-binding" evidence="1">
    <location>
        <begin position="46"/>
        <end position="169"/>
    </location>
</feature>
<dbReference type="InterPro" id="IPR036291">
    <property type="entry name" value="NAD(P)-bd_dom_sf"/>
</dbReference>
<dbReference type="InterPro" id="IPR016040">
    <property type="entry name" value="NAD(P)-bd_dom"/>
</dbReference>
<evidence type="ECO:0000313" key="2">
    <source>
        <dbReference type="EMBL" id="TXK03371.1"/>
    </source>
</evidence>
<dbReference type="EMBL" id="VRSW01000004">
    <property type="protein sequence ID" value="TXK03371.1"/>
    <property type="molecule type" value="Genomic_DNA"/>
</dbReference>
<dbReference type="RefSeq" id="WP_147826302.1">
    <property type="nucleotide sequence ID" value="NZ_BAAARG010000001.1"/>
</dbReference>
<name>A0A5C8HNB0_9MICO</name>
<gene>
    <name evidence="2" type="ORF">FVP60_10795</name>
</gene>
<dbReference type="InterPro" id="IPR051207">
    <property type="entry name" value="ComplexI_NDUFA9_subunit"/>
</dbReference>
<dbReference type="GO" id="GO:0044877">
    <property type="term" value="F:protein-containing complex binding"/>
    <property type="evidence" value="ECO:0007669"/>
    <property type="project" value="TreeGrafter"/>
</dbReference>
<protein>
    <submittedName>
        <fullName evidence="2">NAD(P)H-binding protein</fullName>
    </submittedName>
</protein>
<reference evidence="2 3" key="1">
    <citation type="submission" date="2019-08" db="EMBL/GenBank/DDBJ databases">
        <authorList>
            <person name="Dong K."/>
        </authorList>
    </citation>
    <scope>NUCLEOTIDE SEQUENCE [LARGE SCALE GENOMIC DNA]</scope>
    <source>
        <strain evidence="2 3">M4-8</strain>
    </source>
</reference>
<organism evidence="2 3">
    <name type="scientific">Microbacterium mitrae</name>
    <dbReference type="NCBI Taxonomy" id="664640"/>
    <lineage>
        <taxon>Bacteria</taxon>
        <taxon>Bacillati</taxon>
        <taxon>Actinomycetota</taxon>
        <taxon>Actinomycetes</taxon>
        <taxon>Micrococcales</taxon>
        <taxon>Microbacteriaceae</taxon>
        <taxon>Microbacterium</taxon>
    </lineage>
</organism>
<evidence type="ECO:0000259" key="1">
    <source>
        <dbReference type="Pfam" id="PF13460"/>
    </source>
</evidence>
<dbReference type="SUPFAM" id="SSF51735">
    <property type="entry name" value="NAD(P)-binding Rossmann-fold domains"/>
    <property type="match status" value="1"/>
</dbReference>
<accession>A0A5C8HNB0</accession>
<sequence length="254" mass="26885">MKIAIAGGTGVVGRHVERIAREAGHETVVLTRSQGVDLVSGEGLSLTGVDVVIDASGPSKGERGNVVEFFERVSTNLLKAEADAGVRHHVALSIIGAAQVNAGYYAGKRAQEDVVTAGSIAWTILRATQFFEFADQVSMPFGPWVVTPKVRSQPIAAASVAAELVRLAESAVQGASNDAHGVHEVAGPEERQIAHLMRELLVARGDKRRVLELPLPGRFGKGLRDGTILPSSEAKLDDVAFEDWLAGSHDELSA</sequence>
<evidence type="ECO:0000313" key="3">
    <source>
        <dbReference type="Proteomes" id="UP000321196"/>
    </source>
</evidence>
<dbReference type="Gene3D" id="3.40.50.720">
    <property type="entry name" value="NAD(P)-binding Rossmann-like Domain"/>
    <property type="match status" value="1"/>
</dbReference>
<dbReference type="OrthoDB" id="9771302at2"/>
<keyword evidence="3" id="KW-1185">Reference proteome</keyword>
<dbReference type="PANTHER" id="PTHR12126:SF11">
    <property type="entry name" value="NADH DEHYDROGENASE [UBIQUINONE] 1 ALPHA SUBCOMPLEX SUBUNIT 9, MITOCHONDRIAL"/>
    <property type="match status" value="1"/>
</dbReference>
<dbReference type="PANTHER" id="PTHR12126">
    <property type="entry name" value="NADH-UBIQUINONE OXIDOREDUCTASE 39 KDA SUBUNIT-RELATED"/>
    <property type="match status" value="1"/>
</dbReference>
<dbReference type="Proteomes" id="UP000321196">
    <property type="component" value="Unassembled WGS sequence"/>
</dbReference>
<comment type="caution">
    <text evidence="2">The sequence shown here is derived from an EMBL/GenBank/DDBJ whole genome shotgun (WGS) entry which is preliminary data.</text>
</comment>
<proteinExistence type="predicted"/>